<dbReference type="STRING" id="1903181.BTN85_0446"/>
<dbReference type="InterPro" id="IPR022697">
    <property type="entry name" value="HDH_short"/>
</dbReference>
<organism evidence="14 15">
    <name type="scientific">Methanohalarchaeum thermophilum</name>
    <dbReference type="NCBI Taxonomy" id="1903181"/>
    <lineage>
        <taxon>Archaea</taxon>
        <taxon>Methanobacteriati</taxon>
        <taxon>Methanobacteriota</taxon>
        <taxon>Methanonatronarchaeia</taxon>
        <taxon>Methanonatronarchaeales</taxon>
        <taxon>Methanonatronarchaeaceae</taxon>
        <taxon>Candidatus Methanohalarchaeum</taxon>
    </lineage>
</organism>
<comment type="caution">
    <text evidence="14">The sequence shown here is derived from an EMBL/GenBank/DDBJ whole genome shotgun (WGS) entry which is preliminary data.</text>
</comment>
<dbReference type="Gene3D" id="3.30.360.10">
    <property type="entry name" value="Dihydrodipicolinate Reductase, domain 2"/>
    <property type="match status" value="1"/>
</dbReference>
<feature type="active site" description="Proton donor" evidence="10">
    <location>
        <position position="220"/>
    </location>
</feature>
<keyword evidence="7" id="KW-0791">Threonine biosynthesis</keyword>
<evidence type="ECO:0000256" key="4">
    <source>
        <dbReference type="ARBA" id="ARBA00013213"/>
    </source>
</evidence>
<reference evidence="14" key="1">
    <citation type="submission" date="2016-12" db="EMBL/GenBank/DDBJ databases">
        <title>Discovery of methanogenic haloarchaea.</title>
        <authorList>
            <person name="Sorokin D.Y."/>
            <person name="Makarova K.S."/>
            <person name="Abbas B."/>
            <person name="Ferrer M."/>
            <person name="Golyshin P.N."/>
        </authorList>
    </citation>
    <scope>NUCLEOTIDE SEQUENCE [LARGE SCALE GENOMIC DNA]</scope>
    <source>
        <strain evidence="14">HMET1</strain>
    </source>
</reference>
<evidence type="ECO:0000259" key="13">
    <source>
        <dbReference type="Pfam" id="PF03447"/>
    </source>
</evidence>
<dbReference type="AlphaFoldDB" id="A0A1Q6DUF1"/>
<dbReference type="InterPro" id="IPR005106">
    <property type="entry name" value="Asp/hSer_DH_NAD-bd"/>
</dbReference>
<feature type="binding site" evidence="11">
    <location>
        <position position="205"/>
    </location>
    <ligand>
        <name>L-homoserine</name>
        <dbReference type="ChEBI" id="CHEBI:57476"/>
    </ligand>
</feature>
<accession>A0A1Q6DUF1</accession>
<dbReference type="Pfam" id="PF00742">
    <property type="entry name" value="Homoserine_dh"/>
    <property type="match status" value="1"/>
</dbReference>
<keyword evidence="6" id="KW-0028">Amino-acid biosynthesis</keyword>
<dbReference type="Pfam" id="PF03447">
    <property type="entry name" value="NAD_binding_3"/>
    <property type="match status" value="1"/>
</dbReference>
<keyword evidence="11" id="KW-0521">NADP</keyword>
<keyword evidence="15" id="KW-1185">Reference proteome</keyword>
<dbReference type="FunFam" id="3.30.360.10:FF:000005">
    <property type="entry name" value="Homoserine dehydrogenase"/>
    <property type="match status" value="1"/>
</dbReference>
<feature type="binding site" evidence="11">
    <location>
        <begin position="10"/>
        <end position="15"/>
    </location>
    <ligand>
        <name>NADP(+)</name>
        <dbReference type="ChEBI" id="CHEBI:58349"/>
    </ligand>
</feature>
<name>A0A1Q6DUF1_METT1</name>
<dbReference type="SUPFAM" id="SSF55347">
    <property type="entry name" value="Glyceraldehyde-3-phosphate dehydrogenase-like, C-terminal domain"/>
    <property type="match status" value="1"/>
</dbReference>
<evidence type="ECO:0000256" key="6">
    <source>
        <dbReference type="ARBA" id="ARBA00022605"/>
    </source>
</evidence>
<dbReference type="EC" id="1.1.1.3" evidence="4"/>
<dbReference type="PROSITE" id="PS01042">
    <property type="entry name" value="HOMOSER_DHGENASE"/>
    <property type="match status" value="1"/>
</dbReference>
<dbReference type="PANTHER" id="PTHR43331">
    <property type="entry name" value="HOMOSERINE DEHYDROGENASE"/>
    <property type="match status" value="1"/>
</dbReference>
<dbReference type="SUPFAM" id="SSF51735">
    <property type="entry name" value="NAD(P)-binding Rossmann-fold domains"/>
    <property type="match status" value="1"/>
</dbReference>
<dbReference type="InterPro" id="IPR019811">
    <property type="entry name" value="HDH_CS"/>
</dbReference>
<dbReference type="GO" id="GO:0009086">
    <property type="term" value="P:methionine biosynthetic process"/>
    <property type="evidence" value="ECO:0007669"/>
    <property type="project" value="UniProtKB-KW"/>
</dbReference>
<dbReference type="UniPathway" id="UPA00051">
    <property type="reaction ID" value="UER00465"/>
</dbReference>
<comment type="pathway">
    <text evidence="2">Amino-acid biosynthesis; L-methionine biosynthesis via de novo pathway; L-homoserine from L-aspartate: step 3/3.</text>
</comment>
<evidence type="ECO:0000313" key="15">
    <source>
        <dbReference type="Proteomes" id="UP000185744"/>
    </source>
</evidence>
<keyword evidence="9" id="KW-0486">Methionine biosynthesis</keyword>
<gene>
    <name evidence="14" type="ORF">BTN85_0446</name>
</gene>
<dbReference type="GO" id="GO:0050661">
    <property type="term" value="F:NADP binding"/>
    <property type="evidence" value="ECO:0007669"/>
    <property type="project" value="InterPro"/>
</dbReference>
<dbReference type="GO" id="GO:0009088">
    <property type="term" value="P:threonine biosynthetic process"/>
    <property type="evidence" value="ECO:0007669"/>
    <property type="project" value="UniProtKB-UniPathway"/>
</dbReference>
<dbReference type="PANTHER" id="PTHR43331:SF1">
    <property type="entry name" value="HOMOSERINE DEHYDROGENASE"/>
    <property type="match status" value="1"/>
</dbReference>
<protein>
    <recommendedName>
        <fullName evidence="5">Homoserine dehydrogenase</fullName>
        <ecNumber evidence="4">1.1.1.3</ecNumber>
    </recommendedName>
</protein>
<evidence type="ECO:0000256" key="11">
    <source>
        <dbReference type="PIRSR" id="PIRSR036497-2"/>
    </source>
</evidence>
<evidence type="ECO:0000256" key="1">
    <source>
        <dbReference type="ARBA" id="ARBA00005056"/>
    </source>
</evidence>
<evidence type="ECO:0000256" key="3">
    <source>
        <dbReference type="ARBA" id="ARBA00006753"/>
    </source>
</evidence>
<evidence type="ECO:0000256" key="8">
    <source>
        <dbReference type="ARBA" id="ARBA00023002"/>
    </source>
</evidence>
<feature type="domain" description="Homoserine dehydrogenase catalytic" evidence="12">
    <location>
        <begin position="152"/>
        <end position="325"/>
    </location>
</feature>
<evidence type="ECO:0000256" key="5">
    <source>
        <dbReference type="ARBA" id="ARBA00013376"/>
    </source>
</evidence>
<dbReference type="EMBL" id="MSDW01000001">
    <property type="protein sequence ID" value="OKY77968.1"/>
    <property type="molecule type" value="Genomic_DNA"/>
</dbReference>
<evidence type="ECO:0000256" key="7">
    <source>
        <dbReference type="ARBA" id="ARBA00022697"/>
    </source>
</evidence>
<dbReference type="PIRSF" id="PIRSF036497">
    <property type="entry name" value="HDH_short"/>
    <property type="match status" value="1"/>
</dbReference>
<dbReference type="InParanoid" id="A0A1Q6DUF1"/>
<comment type="pathway">
    <text evidence="1">Amino-acid biosynthesis; L-threonine biosynthesis; L-threonine from L-aspartate: step 3/5.</text>
</comment>
<dbReference type="GO" id="GO:0004412">
    <property type="term" value="F:homoserine dehydrogenase activity"/>
    <property type="evidence" value="ECO:0007669"/>
    <property type="project" value="UniProtKB-EC"/>
</dbReference>
<evidence type="ECO:0000313" key="14">
    <source>
        <dbReference type="EMBL" id="OKY77968.1"/>
    </source>
</evidence>
<dbReference type="NCBIfam" id="NF004912">
    <property type="entry name" value="PRK06270.1"/>
    <property type="match status" value="1"/>
</dbReference>
<dbReference type="InterPro" id="IPR001342">
    <property type="entry name" value="HDH_cat"/>
</dbReference>
<dbReference type="Proteomes" id="UP000185744">
    <property type="component" value="Unassembled WGS sequence"/>
</dbReference>
<feature type="binding site" evidence="11">
    <location>
        <position position="120"/>
    </location>
    <ligand>
        <name>NADPH</name>
        <dbReference type="ChEBI" id="CHEBI:57783"/>
    </ligand>
</feature>
<evidence type="ECO:0000256" key="9">
    <source>
        <dbReference type="ARBA" id="ARBA00023167"/>
    </source>
</evidence>
<comment type="similarity">
    <text evidence="3">Belongs to the homoserine dehydrogenase family.</text>
</comment>
<dbReference type="Gene3D" id="3.40.50.720">
    <property type="entry name" value="NAD(P)-binding Rossmann-like Domain"/>
    <property type="match status" value="1"/>
</dbReference>
<dbReference type="UniPathway" id="UPA00050">
    <property type="reaction ID" value="UER00063"/>
</dbReference>
<sequence length="332" mass="35793">MNEMKILIRGFGTVGQEVARVLDKKRNVFKDKFGLKFDLVGVEDSKGSALSEDGLNIERLLSTKKKTGSIKEKGDKLGINEINYDLLIECTPTNIKDGEPGLSNILNALKDGNDVITSNKGPLALKWNKLAKTAEKNNAKLKFEATVGGAIPIINLAENSLASNKISSIIGILNGTCNYILTRMAAESLPYEHVLNEAQDLGIAESDPTYDVEGIDTALKMVIIANSILGAEASYQDVDIKGIKEITTESLELAEEKNKTIKLLGKADKEKIEVEPRMVPKDHPLSVGGTLNIATLETDLAGEITVTGKGAGASETASSVISDLIEIWKERN</sequence>
<dbReference type="FunFam" id="3.40.50.720:FF:000554">
    <property type="entry name" value="Homoserine dehydrogenase"/>
    <property type="match status" value="1"/>
</dbReference>
<dbReference type="FunCoup" id="A0A1Q6DUF1">
    <property type="interactions" value="127"/>
</dbReference>
<dbReference type="InterPro" id="IPR036291">
    <property type="entry name" value="NAD(P)-bd_dom_sf"/>
</dbReference>
<feature type="domain" description="Aspartate/homoserine dehydrogenase NAD-binding" evidence="13">
    <location>
        <begin position="10"/>
        <end position="144"/>
    </location>
</feature>
<proteinExistence type="inferred from homology"/>
<evidence type="ECO:0000256" key="2">
    <source>
        <dbReference type="ARBA" id="ARBA00005062"/>
    </source>
</evidence>
<dbReference type="NCBIfam" id="NF004976">
    <property type="entry name" value="PRK06349.1"/>
    <property type="match status" value="1"/>
</dbReference>
<evidence type="ECO:0000259" key="12">
    <source>
        <dbReference type="Pfam" id="PF00742"/>
    </source>
</evidence>
<keyword evidence="8" id="KW-0560">Oxidoreductase</keyword>
<evidence type="ECO:0000256" key="10">
    <source>
        <dbReference type="PIRSR" id="PIRSR036497-1"/>
    </source>
</evidence>